<evidence type="ECO:0000256" key="6">
    <source>
        <dbReference type="ARBA" id="ARBA00023033"/>
    </source>
</evidence>
<evidence type="ECO:0000256" key="7">
    <source>
        <dbReference type="RuleBase" id="RU362118"/>
    </source>
</evidence>
<evidence type="ECO:0000259" key="8">
    <source>
        <dbReference type="Pfam" id="PF00296"/>
    </source>
</evidence>
<gene>
    <name evidence="9" type="ORF">ACFYTH_05950</name>
</gene>
<dbReference type="Pfam" id="PF01053">
    <property type="entry name" value="Cys_Met_Meta_PP"/>
    <property type="match status" value="1"/>
</dbReference>
<dbReference type="EMBL" id="JBIALX010000002">
    <property type="protein sequence ID" value="MFF0452895.1"/>
    <property type="molecule type" value="Genomic_DNA"/>
</dbReference>
<evidence type="ECO:0000256" key="4">
    <source>
        <dbReference type="ARBA" id="ARBA00022898"/>
    </source>
</evidence>
<dbReference type="InterPro" id="IPR050172">
    <property type="entry name" value="SsuD_RutA_monooxygenase"/>
</dbReference>
<dbReference type="SUPFAM" id="SSF51679">
    <property type="entry name" value="Bacterial luciferase-like"/>
    <property type="match status" value="1"/>
</dbReference>
<feature type="domain" description="Luciferase-like" evidence="8">
    <location>
        <begin position="113"/>
        <end position="416"/>
    </location>
</feature>
<dbReference type="InterPro" id="IPR015422">
    <property type="entry name" value="PyrdxlP-dep_Trfase_small"/>
</dbReference>
<proteinExistence type="inferred from homology"/>
<dbReference type="PANTHER" id="PTHR42847">
    <property type="entry name" value="ALKANESULFONATE MONOOXYGENASE"/>
    <property type="match status" value="1"/>
</dbReference>
<sequence length="445" mass="49492">MHYPGLPGNRWHAAAQRYLPRGAGLVLSFDLAGNALAIFVDSLRLLTVAANIGDARSLVVHPATTTHSHLDDHHLTLAGFGRRTLRLSIGLEDPDDLIEAYRPRWMPSPRTDMHFGYWTPIYGGFLRNLGDENMPTTWEYIKQLSQTADRLDYHTTPVPELYLNDRKGIHAPSLEAWSLSSAILAVTRQLRVMTAVRPGFHLPAVTAKTSATLTDIGTTPGSNAARFALNVVAAWWEEEAKQYGGIFTRHDQRYRQASEFVDILRGLWQHTPFTYSGAHYTVHDAILSPKPAVPPPIFAGGESESGRESIATFADSYVLHGDTVEEIQSKIADMNARSQRIHQRDMAEFGMSAYLIVRDTEAEARAELDRITTVAPNSGISRREYSVGTRGLRPDLVGTPQQVADKIRDYQEAGLTLLLIQCSPAHYELPRIAEQIFPLVAHNPT</sequence>
<evidence type="ECO:0000256" key="5">
    <source>
        <dbReference type="ARBA" id="ARBA00023002"/>
    </source>
</evidence>
<evidence type="ECO:0000256" key="3">
    <source>
        <dbReference type="ARBA" id="ARBA00022643"/>
    </source>
</evidence>
<keyword evidence="10" id="KW-1185">Reference proteome</keyword>
<comment type="similarity">
    <text evidence="7">Belongs to the trans-sulfuration enzymes family.</text>
</comment>
<keyword evidence="2" id="KW-0285">Flavoprotein</keyword>
<dbReference type="Proteomes" id="UP001601521">
    <property type="component" value="Unassembled WGS sequence"/>
</dbReference>
<dbReference type="RefSeq" id="WP_387249624.1">
    <property type="nucleotide sequence ID" value="NZ_JBIALX010000002.1"/>
</dbReference>
<keyword evidence="6" id="KW-0503">Monooxygenase</keyword>
<dbReference type="InterPro" id="IPR011251">
    <property type="entry name" value="Luciferase-like_dom"/>
</dbReference>
<evidence type="ECO:0000313" key="10">
    <source>
        <dbReference type="Proteomes" id="UP001601521"/>
    </source>
</evidence>
<accession>A0ABW6NCM5</accession>
<dbReference type="Gene3D" id="3.20.20.30">
    <property type="entry name" value="Luciferase-like domain"/>
    <property type="match status" value="1"/>
</dbReference>
<dbReference type="Pfam" id="PF00296">
    <property type="entry name" value="Bac_luciferase"/>
    <property type="match status" value="1"/>
</dbReference>
<comment type="caution">
    <text evidence="9">The sequence shown here is derived from an EMBL/GenBank/DDBJ whole genome shotgun (WGS) entry which is preliminary data.</text>
</comment>
<name>A0ABW6NCM5_9NOCA</name>
<protein>
    <submittedName>
        <fullName evidence="9">LLM class flavin-dependent oxidoreductase</fullName>
    </submittedName>
</protein>
<dbReference type="InterPro" id="IPR036661">
    <property type="entry name" value="Luciferase-like_sf"/>
</dbReference>
<dbReference type="SUPFAM" id="SSF53383">
    <property type="entry name" value="PLP-dependent transferases"/>
    <property type="match status" value="1"/>
</dbReference>
<comment type="cofactor">
    <cofactor evidence="1 7">
        <name>pyridoxal 5'-phosphate</name>
        <dbReference type="ChEBI" id="CHEBI:597326"/>
    </cofactor>
</comment>
<evidence type="ECO:0000256" key="2">
    <source>
        <dbReference type="ARBA" id="ARBA00022630"/>
    </source>
</evidence>
<keyword evidence="3" id="KW-0288">FMN</keyword>
<dbReference type="InterPro" id="IPR000277">
    <property type="entry name" value="Cys/Met-Metab_PyrdxlP-dep_enz"/>
</dbReference>
<evidence type="ECO:0000256" key="1">
    <source>
        <dbReference type="ARBA" id="ARBA00001933"/>
    </source>
</evidence>
<dbReference type="InterPro" id="IPR015424">
    <property type="entry name" value="PyrdxlP-dep_Trfase"/>
</dbReference>
<dbReference type="PANTHER" id="PTHR42847:SF4">
    <property type="entry name" value="ALKANESULFONATE MONOOXYGENASE-RELATED"/>
    <property type="match status" value="1"/>
</dbReference>
<evidence type="ECO:0000313" key="9">
    <source>
        <dbReference type="EMBL" id="MFF0452895.1"/>
    </source>
</evidence>
<organism evidence="9 10">
    <name type="scientific">Nocardia africana</name>
    <dbReference type="NCBI Taxonomy" id="134964"/>
    <lineage>
        <taxon>Bacteria</taxon>
        <taxon>Bacillati</taxon>
        <taxon>Actinomycetota</taxon>
        <taxon>Actinomycetes</taxon>
        <taxon>Mycobacteriales</taxon>
        <taxon>Nocardiaceae</taxon>
        <taxon>Nocardia</taxon>
    </lineage>
</organism>
<dbReference type="Gene3D" id="3.90.1150.10">
    <property type="entry name" value="Aspartate Aminotransferase, domain 1"/>
    <property type="match status" value="1"/>
</dbReference>
<reference evidence="9 10" key="1">
    <citation type="submission" date="2024-10" db="EMBL/GenBank/DDBJ databases">
        <title>The Natural Products Discovery Center: Release of the First 8490 Sequenced Strains for Exploring Actinobacteria Biosynthetic Diversity.</title>
        <authorList>
            <person name="Kalkreuter E."/>
            <person name="Kautsar S.A."/>
            <person name="Yang D."/>
            <person name="Bader C.D."/>
            <person name="Teijaro C.N."/>
            <person name="Fluegel L."/>
            <person name="Davis C.M."/>
            <person name="Simpson J.R."/>
            <person name="Lauterbach L."/>
            <person name="Steele A.D."/>
            <person name="Gui C."/>
            <person name="Meng S."/>
            <person name="Li G."/>
            <person name="Viehrig K."/>
            <person name="Ye F."/>
            <person name="Su P."/>
            <person name="Kiefer A.F."/>
            <person name="Nichols A."/>
            <person name="Cepeda A.J."/>
            <person name="Yan W."/>
            <person name="Fan B."/>
            <person name="Jiang Y."/>
            <person name="Adhikari A."/>
            <person name="Zheng C.-J."/>
            <person name="Schuster L."/>
            <person name="Cowan T.M."/>
            <person name="Smanski M.J."/>
            <person name="Chevrette M.G."/>
            <person name="De Carvalho L.P.S."/>
            <person name="Shen B."/>
        </authorList>
    </citation>
    <scope>NUCLEOTIDE SEQUENCE [LARGE SCALE GENOMIC DNA]</scope>
    <source>
        <strain evidence="9 10">NPDC004550</strain>
    </source>
</reference>
<keyword evidence="4 7" id="KW-0663">Pyridoxal phosphate</keyword>
<keyword evidence="5" id="KW-0560">Oxidoreductase</keyword>